<reference evidence="3" key="1">
    <citation type="submission" date="2023-07" db="EMBL/GenBank/DDBJ databases">
        <title>A chromosome-level genome assembly of Lolium multiflorum.</title>
        <authorList>
            <person name="Chen Y."/>
            <person name="Copetti D."/>
            <person name="Kolliker R."/>
            <person name="Studer B."/>
        </authorList>
    </citation>
    <scope>NUCLEOTIDE SEQUENCE</scope>
    <source>
        <strain evidence="3">02402/16</strain>
        <tissue evidence="3">Leaf</tissue>
    </source>
</reference>
<comment type="caution">
    <text evidence="3">The sequence shown here is derived from an EMBL/GenBank/DDBJ whole genome shotgun (WGS) entry which is preliminary data.</text>
</comment>
<sequence length="228" mass="24634">MKELATQVQEVRCELNKEAETKRAACARAEELKNILVQEQEQVASLRKEVDDLSFELHRRSTSANIGVKCTAPYFFVRSSSFPALVQTLWALRLSWTPMNLEPSRSSLTASLLKKAAARLFSNLERLAPGLDDKELLGRPVAPAKDVDPAQVRLSEARVAERMRIFLGKFRCQPALDTAGGDAALKGEDSGAECSGSSDSGEPGSDESEPENGSDSDESASGDSDSAS</sequence>
<accession>A0AAD8RHI1</accession>
<feature type="region of interest" description="Disordered" evidence="2">
    <location>
        <begin position="179"/>
        <end position="228"/>
    </location>
</feature>
<keyword evidence="1" id="KW-0175">Coiled coil</keyword>
<proteinExistence type="predicted"/>
<dbReference type="Proteomes" id="UP001231189">
    <property type="component" value="Unassembled WGS sequence"/>
</dbReference>
<evidence type="ECO:0000313" key="4">
    <source>
        <dbReference type="Proteomes" id="UP001231189"/>
    </source>
</evidence>
<evidence type="ECO:0000256" key="1">
    <source>
        <dbReference type="SAM" id="Coils"/>
    </source>
</evidence>
<dbReference type="EMBL" id="JAUUTY010000005">
    <property type="protein sequence ID" value="KAK1626106.1"/>
    <property type="molecule type" value="Genomic_DNA"/>
</dbReference>
<organism evidence="3 4">
    <name type="scientific">Lolium multiflorum</name>
    <name type="common">Italian ryegrass</name>
    <name type="synonym">Lolium perenne subsp. multiflorum</name>
    <dbReference type="NCBI Taxonomy" id="4521"/>
    <lineage>
        <taxon>Eukaryota</taxon>
        <taxon>Viridiplantae</taxon>
        <taxon>Streptophyta</taxon>
        <taxon>Embryophyta</taxon>
        <taxon>Tracheophyta</taxon>
        <taxon>Spermatophyta</taxon>
        <taxon>Magnoliopsida</taxon>
        <taxon>Liliopsida</taxon>
        <taxon>Poales</taxon>
        <taxon>Poaceae</taxon>
        <taxon>BOP clade</taxon>
        <taxon>Pooideae</taxon>
        <taxon>Poodae</taxon>
        <taxon>Poeae</taxon>
        <taxon>Poeae Chloroplast Group 2 (Poeae type)</taxon>
        <taxon>Loliodinae</taxon>
        <taxon>Loliinae</taxon>
        <taxon>Lolium</taxon>
    </lineage>
</organism>
<feature type="compositionally biased region" description="Acidic residues" evidence="2">
    <location>
        <begin position="204"/>
        <end position="220"/>
    </location>
</feature>
<gene>
    <name evidence="3" type="ORF">QYE76_000421</name>
</gene>
<name>A0AAD8RHI1_LOLMU</name>
<evidence type="ECO:0000313" key="3">
    <source>
        <dbReference type="EMBL" id="KAK1626106.1"/>
    </source>
</evidence>
<feature type="coiled-coil region" evidence="1">
    <location>
        <begin position="1"/>
        <end position="56"/>
    </location>
</feature>
<dbReference type="AlphaFoldDB" id="A0AAD8RHI1"/>
<keyword evidence="4" id="KW-1185">Reference proteome</keyword>
<protein>
    <submittedName>
        <fullName evidence="3">Uncharacterized protein</fullName>
    </submittedName>
</protein>
<evidence type="ECO:0000256" key="2">
    <source>
        <dbReference type="SAM" id="MobiDB-lite"/>
    </source>
</evidence>